<name>A0A0D0A4F1_9AGAM</name>
<organism evidence="1 2">
    <name type="scientific">Pisolithus microcarpus 441</name>
    <dbReference type="NCBI Taxonomy" id="765257"/>
    <lineage>
        <taxon>Eukaryota</taxon>
        <taxon>Fungi</taxon>
        <taxon>Dikarya</taxon>
        <taxon>Basidiomycota</taxon>
        <taxon>Agaricomycotina</taxon>
        <taxon>Agaricomycetes</taxon>
        <taxon>Agaricomycetidae</taxon>
        <taxon>Boletales</taxon>
        <taxon>Sclerodermatineae</taxon>
        <taxon>Pisolithaceae</taxon>
        <taxon>Pisolithus</taxon>
    </lineage>
</organism>
<evidence type="ECO:0000313" key="2">
    <source>
        <dbReference type="Proteomes" id="UP000054018"/>
    </source>
</evidence>
<protein>
    <submittedName>
        <fullName evidence="1">Uncharacterized protein</fullName>
    </submittedName>
</protein>
<proteinExistence type="predicted"/>
<dbReference type="HOGENOM" id="CLU_2211021_0_0_1"/>
<reference evidence="2" key="2">
    <citation type="submission" date="2015-01" db="EMBL/GenBank/DDBJ databases">
        <title>Evolutionary Origins and Diversification of the Mycorrhizal Mutualists.</title>
        <authorList>
            <consortium name="DOE Joint Genome Institute"/>
            <consortium name="Mycorrhizal Genomics Consortium"/>
            <person name="Kohler A."/>
            <person name="Kuo A."/>
            <person name="Nagy L.G."/>
            <person name="Floudas D."/>
            <person name="Copeland A."/>
            <person name="Barry K.W."/>
            <person name="Cichocki N."/>
            <person name="Veneault-Fourrey C."/>
            <person name="LaButti K."/>
            <person name="Lindquist E.A."/>
            <person name="Lipzen A."/>
            <person name="Lundell T."/>
            <person name="Morin E."/>
            <person name="Murat C."/>
            <person name="Riley R."/>
            <person name="Ohm R."/>
            <person name="Sun H."/>
            <person name="Tunlid A."/>
            <person name="Henrissat B."/>
            <person name="Grigoriev I.V."/>
            <person name="Hibbett D.S."/>
            <person name="Martin F."/>
        </authorList>
    </citation>
    <scope>NUCLEOTIDE SEQUENCE [LARGE SCALE GENOMIC DNA]</scope>
    <source>
        <strain evidence="2">441</strain>
    </source>
</reference>
<sequence length="107" mass="12393">MRSNLLARQQGWCFRVEPYSSYWPSVIRHADRRLKTVKVDCDKELYRVISRITTFSDEEWSSEGEQDSDTDYCDPGRETVSSIAGLRYLPLPTGSRQSIDQTPTSRL</sequence>
<accession>A0A0D0A4F1</accession>
<dbReference type="AlphaFoldDB" id="A0A0D0A4F1"/>
<dbReference type="Proteomes" id="UP000054018">
    <property type="component" value="Unassembled WGS sequence"/>
</dbReference>
<gene>
    <name evidence="1" type="ORF">PISMIDRAFT_523935</name>
</gene>
<reference evidence="1 2" key="1">
    <citation type="submission" date="2014-04" db="EMBL/GenBank/DDBJ databases">
        <authorList>
            <consortium name="DOE Joint Genome Institute"/>
            <person name="Kuo A."/>
            <person name="Kohler A."/>
            <person name="Costa M.D."/>
            <person name="Nagy L.G."/>
            <person name="Floudas D."/>
            <person name="Copeland A."/>
            <person name="Barry K.W."/>
            <person name="Cichocki N."/>
            <person name="Veneault-Fourrey C."/>
            <person name="LaButti K."/>
            <person name="Lindquist E.A."/>
            <person name="Lipzen A."/>
            <person name="Lundell T."/>
            <person name="Morin E."/>
            <person name="Murat C."/>
            <person name="Sun H."/>
            <person name="Tunlid A."/>
            <person name="Henrissat B."/>
            <person name="Grigoriev I.V."/>
            <person name="Hibbett D.S."/>
            <person name="Martin F."/>
            <person name="Nordberg H.P."/>
            <person name="Cantor M.N."/>
            <person name="Hua S.X."/>
        </authorList>
    </citation>
    <scope>NUCLEOTIDE SEQUENCE [LARGE SCALE GENOMIC DNA]</scope>
    <source>
        <strain evidence="1 2">441</strain>
    </source>
</reference>
<evidence type="ECO:0000313" key="1">
    <source>
        <dbReference type="EMBL" id="KIK29282.1"/>
    </source>
</evidence>
<dbReference type="EMBL" id="KN833690">
    <property type="protein sequence ID" value="KIK29282.1"/>
    <property type="molecule type" value="Genomic_DNA"/>
</dbReference>
<keyword evidence="2" id="KW-1185">Reference proteome</keyword>